<evidence type="ECO:0000313" key="6">
    <source>
        <dbReference type="Proteomes" id="UP000264702"/>
    </source>
</evidence>
<gene>
    <name evidence="5" type="ORF">D0Y96_04110</name>
</gene>
<evidence type="ECO:0000313" key="5">
    <source>
        <dbReference type="EMBL" id="RFU17926.1"/>
    </source>
</evidence>
<name>A0A372ISN9_9BACT</name>
<dbReference type="SMART" id="SM00967">
    <property type="entry name" value="SpoU_sub_bind"/>
    <property type="match status" value="1"/>
</dbReference>
<evidence type="ECO:0000259" key="4">
    <source>
        <dbReference type="SMART" id="SM00967"/>
    </source>
</evidence>
<comment type="caution">
    <text evidence="5">The sequence shown here is derived from an EMBL/GenBank/DDBJ whole genome shotgun (WGS) entry which is preliminary data.</text>
</comment>
<dbReference type="Gene3D" id="3.30.1330.30">
    <property type="match status" value="1"/>
</dbReference>
<dbReference type="EMBL" id="QVQT01000002">
    <property type="protein sequence ID" value="RFU17926.1"/>
    <property type="molecule type" value="Genomic_DNA"/>
</dbReference>
<protein>
    <submittedName>
        <fullName evidence="5">RNA methyltransferase</fullName>
    </submittedName>
</protein>
<reference evidence="5 6" key="1">
    <citation type="submission" date="2018-08" db="EMBL/GenBank/DDBJ databases">
        <title>Acidipila sp. 4G-K13, an acidobacterium isolated from forest soil.</title>
        <authorList>
            <person name="Gao Z.-H."/>
            <person name="Qiu L.-H."/>
        </authorList>
    </citation>
    <scope>NUCLEOTIDE SEQUENCE [LARGE SCALE GENOMIC DNA]</scope>
    <source>
        <strain evidence="5 6">4G-K13</strain>
    </source>
</reference>
<dbReference type="PANTHER" id="PTHR43191:SF2">
    <property type="entry name" value="RRNA METHYLTRANSFERASE 3, MITOCHONDRIAL"/>
    <property type="match status" value="1"/>
</dbReference>
<organism evidence="5 6">
    <name type="scientific">Paracidobacterium acidisoli</name>
    <dbReference type="NCBI Taxonomy" id="2303751"/>
    <lineage>
        <taxon>Bacteria</taxon>
        <taxon>Pseudomonadati</taxon>
        <taxon>Acidobacteriota</taxon>
        <taxon>Terriglobia</taxon>
        <taxon>Terriglobales</taxon>
        <taxon>Acidobacteriaceae</taxon>
        <taxon>Paracidobacterium</taxon>
    </lineage>
</organism>
<evidence type="ECO:0000256" key="1">
    <source>
        <dbReference type="ARBA" id="ARBA00007228"/>
    </source>
</evidence>
<dbReference type="InterPro" id="IPR029026">
    <property type="entry name" value="tRNA_m1G_MTases_N"/>
</dbReference>
<dbReference type="GO" id="GO:0003723">
    <property type="term" value="F:RNA binding"/>
    <property type="evidence" value="ECO:0007669"/>
    <property type="project" value="InterPro"/>
</dbReference>
<dbReference type="GO" id="GO:0008173">
    <property type="term" value="F:RNA methyltransferase activity"/>
    <property type="evidence" value="ECO:0007669"/>
    <property type="project" value="InterPro"/>
</dbReference>
<accession>A0A372ISN9</accession>
<dbReference type="GO" id="GO:0005737">
    <property type="term" value="C:cytoplasm"/>
    <property type="evidence" value="ECO:0007669"/>
    <property type="project" value="UniProtKB-ARBA"/>
</dbReference>
<dbReference type="SUPFAM" id="SSF55315">
    <property type="entry name" value="L30e-like"/>
    <property type="match status" value="1"/>
</dbReference>
<dbReference type="InterPro" id="IPR053888">
    <property type="entry name" value="MRM3-like_sub_bind"/>
</dbReference>
<dbReference type="Proteomes" id="UP000264702">
    <property type="component" value="Unassembled WGS sequence"/>
</dbReference>
<dbReference type="OrthoDB" id="9794400at2"/>
<keyword evidence="6" id="KW-1185">Reference proteome</keyword>
<comment type="similarity">
    <text evidence="1">Belongs to the class IV-like SAM-binding methyltransferase superfamily. RNA methyltransferase TrmH family.</text>
</comment>
<dbReference type="GO" id="GO:0006396">
    <property type="term" value="P:RNA processing"/>
    <property type="evidence" value="ECO:0007669"/>
    <property type="project" value="InterPro"/>
</dbReference>
<dbReference type="CDD" id="cd18095">
    <property type="entry name" value="SpoU-like_rRNA-MTase"/>
    <property type="match status" value="1"/>
</dbReference>
<keyword evidence="2 5" id="KW-0489">Methyltransferase</keyword>
<dbReference type="InterPro" id="IPR001537">
    <property type="entry name" value="SpoU_MeTrfase"/>
</dbReference>
<dbReference type="Pfam" id="PF22435">
    <property type="entry name" value="MRM3-like_sub_bind"/>
    <property type="match status" value="1"/>
</dbReference>
<dbReference type="SUPFAM" id="SSF75217">
    <property type="entry name" value="alpha/beta knot"/>
    <property type="match status" value="1"/>
</dbReference>
<dbReference type="GO" id="GO:0032259">
    <property type="term" value="P:methylation"/>
    <property type="evidence" value="ECO:0007669"/>
    <property type="project" value="UniProtKB-KW"/>
</dbReference>
<feature type="domain" description="RNA 2-O ribose methyltransferase substrate binding" evidence="4">
    <location>
        <begin position="43"/>
        <end position="114"/>
    </location>
</feature>
<dbReference type="InterPro" id="IPR013123">
    <property type="entry name" value="SpoU_subst-bd"/>
</dbReference>
<dbReference type="InterPro" id="IPR029064">
    <property type="entry name" value="Ribosomal_eL30-like_sf"/>
</dbReference>
<proteinExistence type="inferred from homology"/>
<evidence type="ECO:0000256" key="3">
    <source>
        <dbReference type="ARBA" id="ARBA00022679"/>
    </source>
</evidence>
<evidence type="ECO:0000256" key="2">
    <source>
        <dbReference type="ARBA" id="ARBA00022603"/>
    </source>
</evidence>
<dbReference type="Gene3D" id="3.40.1280.10">
    <property type="match status" value="1"/>
</dbReference>
<sequence>MPTASDRSRLLSIVQSRQNARVKELRAGFTHVPRPGREEGAISIEGEHLVQEALRSGIQFHAVFVRSGNQAALKRLSLPEEISVIELTPEVFASAVQTETPQGIAALIEPPRFALQDVLKGAQPLVVVVAALQDPGNLGTLVRSAEAFGATGVVVLPGTVSVWNPKALRASSGSAFRLPVVFSSLDDLTAMLRENKVVLYASTAESGVACCDADLTTASAILIGNEGGGLPAEILRMADERITIPTPGPVESLNAGVAAGILLYEAARQRAQRRSENR</sequence>
<dbReference type="InterPro" id="IPR029028">
    <property type="entry name" value="Alpha/beta_knot_MTases"/>
</dbReference>
<dbReference type="AlphaFoldDB" id="A0A372ISN9"/>
<dbReference type="PANTHER" id="PTHR43191">
    <property type="entry name" value="RRNA METHYLTRANSFERASE 3"/>
    <property type="match status" value="1"/>
</dbReference>
<dbReference type="Pfam" id="PF00588">
    <property type="entry name" value="SpoU_methylase"/>
    <property type="match status" value="1"/>
</dbReference>
<dbReference type="InterPro" id="IPR051259">
    <property type="entry name" value="rRNA_Methyltransferase"/>
</dbReference>
<keyword evidence="3 5" id="KW-0808">Transferase</keyword>